<dbReference type="InterPro" id="IPR023214">
    <property type="entry name" value="HAD_sf"/>
</dbReference>
<accession>A0A087LZA7</accession>
<evidence type="ECO:0000256" key="4">
    <source>
        <dbReference type="ARBA" id="ARBA00022989"/>
    </source>
</evidence>
<dbReference type="CDD" id="cd13963">
    <property type="entry name" value="PT_UbiA_2"/>
    <property type="match status" value="1"/>
</dbReference>
<dbReference type="RefSeq" id="WP_035085464.1">
    <property type="nucleotide sequence ID" value="NZ_JQGC01000017.1"/>
</dbReference>
<gene>
    <name evidence="7" type="ORF">JP75_17815</name>
</gene>
<dbReference type="InterPro" id="IPR036412">
    <property type="entry name" value="HAD-like_sf"/>
</dbReference>
<dbReference type="NCBIfam" id="NF006088">
    <property type="entry name" value="PRK08238.1"/>
    <property type="match status" value="1"/>
</dbReference>
<keyword evidence="7" id="KW-0808">Transferase</keyword>
<proteinExistence type="predicted"/>
<dbReference type="GO" id="GO:0005886">
    <property type="term" value="C:plasma membrane"/>
    <property type="evidence" value="ECO:0007669"/>
    <property type="project" value="TreeGrafter"/>
</dbReference>
<evidence type="ECO:0000313" key="8">
    <source>
        <dbReference type="Proteomes" id="UP000028981"/>
    </source>
</evidence>
<organism evidence="7 8">
    <name type="scientific">Devosia riboflavina</name>
    <dbReference type="NCBI Taxonomy" id="46914"/>
    <lineage>
        <taxon>Bacteria</taxon>
        <taxon>Pseudomonadati</taxon>
        <taxon>Pseudomonadota</taxon>
        <taxon>Alphaproteobacteria</taxon>
        <taxon>Hyphomicrobiales</taxon>
        <taxon>Devosiaceae</taxon>
        <taxon>Devosia</taxon>
    </lineage>
</organism>
<dbReference type="Pfam" id="PF12710">
    <property type="entry name" value="HAD"/>
    <property type="match status" value="1"/>
</dbReference>
<dbReference type="SUPFAM" id="SSF56784">
    <property type="entry name" value="HAD-like"/>
    <property type="match status" value="1"/>
</dbReference>
<reference evidence="7 8" key="1">
    <citation type="submission" date="2014-08" db="EMBL/GenBank/DDBJ databases">
        <authorList>
            <person name="Hassan Y.I."/>
            <person name="Lepp D."/>
            <person name="Zhou T."/>
        </authorList>
    </citation>
    <scope>NUCLEOTIDE SEQUENCE [LARGE SCALE GENOMIC DNA]</scope>
    <source>
        <strain evidence="7 8">IFO13584</strain>
    </source>
</reference>
<sequence length="479" mass="53056">MNVRVQNSKDLPLAVDLDGTLISADLLWESIFQLLKKNPLFLFMLPVWLMAGKAHLKAEIASRVDFDAAILPYRQEFLDFLNAEKATGREIVLVTAAAEPFASAVAAHLGIFTTFHASSRDTNLAAHRKAALLVEHFGEGGFDYAGNDRADIPVFKVARAAVVVAPDRTAHRYQQTSGARRFERTKPSWKTYVKMLRVHQWLKNLLVFAPAILAHQITNPEVLLPSLGAFVAFCAAASAIYIINDILDLPLDRQHATKRNRPFANGTLSIPFGLSVSAGLIAIAVVVCVFLPPVFALVIGLYVVSTTAYSLAVKRMLLIDVLCLAGLYTLRIIGGKAAADLPLSFWLIAFSMFFFLSLALVKRYVELQTSKVSERDRIAGRGYRPEDMAIVGQAGIASAFTATLVLSLYIQSQEIIGYYSSPWLIWPLVPIVLYIVIRIWILAYRREMHDDPVVFIATDWRSQIFVAFGALLMIAGNFI</sequence>
<dbReference type="InterPro" id="IPR000537">
    <property type="entry name" value="UbiA_prenyltransferase"/>
</dbReference>
<dbReference type="GO" id="GO:0016765">
    <property type="term" value="F:transferase activity, transferring alkyl or aryl (other than methyl) groups"/>
    <property type="evidence" value="ECO:0007669"/>
    <property type="project" value="InterPro"/>
</dbReference>
<keyword evidence="2" id="KW-1003">Cell membrane</keyword>
<name>A0A087LZA7_9HYPH</name>
<evidence type="ECO:0000313" key="7">
    <source>
        <dbReference type="EMBL" id="KFL29960.1"/>
    </source>
</evidence>
<dbReference type="Proteomes" id="UP000028981">
    <property type="component" value="Unassembled WGS sequence"/>
</dbReference>
<comment type="caution">
    <text evidence="7">The sequence shown here is derived from an EMBL/GenBank/DDBJ whole genome shotgun (WGS) entry which is preliminary data.</text>
</comment>
<feature type="transmembrane region" description="Helical" evidence="6">
    <location>
        <begin position="222"/>
        <end position="243"/>
    </location>
</feature>
<dbReference type="AlphaFoldDB" id="A0A087LZA7"/>
<dbReference type="EMBL" id="JQGC01000017">
    <property type="protein sequence ID" value="KFL29960.1"/>
    <property type="molecule type" value="Genomic_DNA"/>
</dbReference>
<evidence type="ECO:0000256" key="2">
    <source>
        <dbReference type="ARBA" id="ARBA00022475"/>
    </source>
</evidence>
<feature type="transmembrane region" description="Helical" evidence="6">
    <location>
        <begin position="278"/>
        <end position="304"/>
    </location>
</feature>
<evidence type="ECO:0000256" key="3">
    <source>
        <dbReference type="ARBA" id="ARBA00022692"/>
    </source>
</evidence>
<dbReference type="GO" id="GO:0009247">
    <property type="term" value="P:glycolipid biosynthetic process"/>
    <property type="evidence" value="ECO:0007669"/>
    <property type="project" value="TreeGrafter"/>
</dbReference>
<evidence type="ECO:0000256" key="5">
    <source>
        <dbReference type="ARBA" id="ARBA00023136"/>
    </source>
</evidence>
<keyword evidence="4 6" id="KW-1133">Transmembrane helix</keyword>
<dbReference type="InterPro" id="IPR039653">
    <property type="entry name" value="Prenyltransferase"/>
</dbReference>
<dbReference type="PANTHER" id="PTHR11048:SF5">
    <property type="entry name" value="DECAPRENYL-PHOSPHATE PHOSPHORIBOSYLTRANSFERASE"/>
    <property type="match status" value="1"/>
</dbReference>
<dbReference type="STRING" id="46914.JP75_17815"/>
<dbReference type="Gene3D" id="3.40.50.1000">
    <property type="entry name" value="HAD superfamily/HAD-like"/>
    <property type="match status" value="1"/>
</dbReference>
<dbReference type="Gene3D" id="1.10.357.140">
    <property type="entry name" value="UbiA prenyltransferase"/>
    <property type="match status" value="1"/>
</dbReference>
<protein>
    <submittedName>
        <fullName evidence="7">UbiA prenyltransferase</fullName>
    </submittedName>
</protein>
<dbReference type="OrthoDB" id="9803632at2"/>
<keyword evidence="3 6" id="KW-0812">Transmembrane</keyword>
<feature type="transmembrane region" description="Helical" evidence="6">
    <location>
        <begin position="423"/>
        <end position="441"/>
    </location>
</feature>
<keyword evidence="8" id="KW-1185">Reference proteome</keyword>
<feature type="transmembrane region" description="Helical" evidence="6">
    <location>
        <begin position="316"/>
        <end position="333"/>
    </location>
</feature>
<evidence type="ECO:0000256" key="1">
    <source>
        <dbReference type="ARBA" id="ARBA00004141"/>
    </source>
</evidence>
<dbReference type="Pfam" id="PF01040">
    <property type="entry name" value="UbiA"/>
    <property type="match status" value="1"/>
</dbReference>
<dbReference type="InterPro" id="IPR044878">
    <property type="entry name" value="UbiA_sf"/>
</dbReference>
<comment type="subcellular location">
    <subcellularLocation>
        <location evidence="1">Membrane</location>
        <topology evidence="1">Multi-pass membrane protein</topology>
    </subcellularLocation>
</comment>
<feature type="transmembrane region" description="Helical" evidence="6">
    <location>
        <begin position="345"/>
        <end position="365"/>
    </location>
</feature>
<feature type="transmembrane region" description="Helical" evidence="6">
    <location>
        <begin position="390"/>
        <end position="411"/>
    </location>
</feature>
<evidence type="ECO:0000256" key="6">
    <source>
        <dbReference type="SAM" id="Phobius"/>
    </source>
</evidence>
<dbReference type="PANTHER" id="PTHR11048">
    <property type="entry name" value="PRENYLTRANSFERASES"/>
    <property type="match status" value="1"/>
</dbReference>
<keyword evidence="5 6" id="KW-0472">Membrane</keyword>